<dbReference type="InterPro" id="IPR002716">
    <property type="entry name" value="PIN_dom"/>
</dbReference>
<comment type="cofactor">
    <cofactor evidence="1">
        <name>Mg(2+)</name>
        <dbReference type="ChEBI" id="CHEBI:18420"/>
    </cofactor>
</comment>
<evidence type="ECO:0000256" key="3">
    <source>
        <dbReference type="ARBA" id="ARBA00022722"/>
    </source>
</evidence>
<proteinExistence type="inferred from homology"/>
<evidence type="ECO:0000256" key="5">
    <source>
        <dbReference type="ARBA" id="ARBA00022801"/>
    </source>
</evidence>
<comment type="similarity">
    <text evidence="7">Belongs to the PINc/VapC protein family.</text>
</comment>
<keyword evidence="4" id="KW-0479">Metal-binding</keyword>
<protein>
    <recommendedName>
        <fullName evidence="8">PIN domain-containing protein</fullName>
    </recommendedName>
</protein>
<gene>
    <name evidence="9" type="ORF">SAMN04488051_102432</name>
</gene>
<keyword evidence="10" id="KW-1185">Reference proteome</keyword>
<keyword evidence="5" id="KW-0378">Hydrolase</keyword>
<organism evidence="9 10">
    <name type="scientific">Alkalimonas amylolytica</name>
    <dbReference type="NCBI Taxonomy" id="152573"/>
    <lineage>
        <taxon>Bacteria</taxon>
        <taxon>Pseudomonadati</taxon>
        <taxon>Pseudomonadota</taxon>
        <taxon>Gammaproteobacteria</taxon>
        <taxon>Alkalimonas</taxon>
    </lineage>
</organism>
<dbReference type="Pfam" id="PF01850">
    <property type="entry name" value="PIN"/>
    <property type="match status" value="1"/>
</dbReference>
<dbReference type="SUPFAM" id="SSF88723">
    <property type="entry name" value="PIN domain-like"/>
    <property type="match status" value="1"/>
</dbReference>
<dbReference type="GO" id="GO:0004518">
    <property type="term" value="F:nuclease activity"/>
    <property type="evidence" value="ECO:0007669"/>
    <property type="project" value="UniProtKB-KW"/>
</dbReference>
<reference evidence="9 10" key="1">
    <citation type="submission" date="2016-10" db="EMBL/GenBank/DDBJ databases">
        <authorList>
            <person name="de Groot N.N."/>
        </authorList>
    </citation>
    <scope>NUCLEOTIDE SEQUENCE [LARGE SCALE GENOMIC DNA]</scope>
    <source>
        <strain evidence="9 10">CGMCC 1.3430</strain>
    </source>
</reference>
<evidence type="ECO:0000313" key="9">
    <source>
        <dbReference type="EMBL" id="SEA29129.1"/>
    </source>
</evidence>
<dbReference type="InterPro" id="IPR029060">
    <property type="entry name" value="PIN-like_dom_sf"/>
</dbReference>
<dbReference type="STRING" id="152573.SAMN04488051_102432"/>
<evidence type="ECO:0000256" key="4">
    <source>
        <dbReference type="ARBA" id="ARBA00022723"/>
    </source>
</evidence>
<sequence length="139" mass="15477">MYLLDTNVISELRKSGTDRLDPYVRQWAQTVAADDLFISVVTLTELEIGVLSLERKDPTQGAHLRTWLDHYVKVHFHGRILDITAAVALQFAKMNVPDRVAVMDGLIAATAQVHNMMVVTRNVADFSGVAAVNPFQCQL</sequence>
<dbReference type="InterPro" id="IPR050556">
    <property type="entry name" value="Type_II_TA_system_RNase"/>
</dbReference>
<dbReference type="RefSeq" id="WP_091340827.1">
    <property type="nucleotide sequence ID" value="NZ_FNRM01000002.1"/>
</dbReference>
<keyword evidence="3" id="KW-0540">Nuclease</keyword>
<name>A0A1H3ZZ24_ALKAM</name>
<dbReference type="OrthoDB" id="9804823at2"/>
<evidence type="ECO:0000259" key="8">
    <source>
        <dbReference type="Pfam" id="PF01850"/>
    </source>
</evidence>
<evidence type="ECO:0000256" key="7">
    <source>
        <dbReference type="ARBA" id="ARBA00038093"/>
    </source>
</evidence>
<keyword evidence="2" id="KW-1277">Toxin-antitoxin system</keyword>
<dbReference type="Gene3D" id="3.40.50.1010">
    <property type="entry name" value="5'-nuclease"/>
    <property type="match status" value="1"/>
</dbReference>
<evidence type="ECO:0000256" key="2">
    <source>
        <dbReference type="ARBA" id="ARBA00022649"/>
    </source>
</evidence>
<dbReference type="GO" id="GO:0046872">
    <property type="term" value="F:metal ion binding"/>
    <property type="evidence" value="ECO:0007669"/>
    <property type="project" value="UniProtKB-KW"/>
</dbReference>
<evidence type="ECO:0000256" key="6">
    <source>
        <dbReference type="ARBA" id="ARBA00022842"/>
    </source>
</evidence>
<dbReference type="Proteomes" id="UP000198773">
    <property type="component" value="Unassembled WGS sequence"/>
</dbReference>
<accession>A0A1H3ZZ24</accession>
<dbReference type="PANTHER" id="PTHR33653">
    <property type="entry name" value="RIBONUCLEASE VAPC2"/>
    <property type="match status" value="1"/>
</dbReference>
<evidence type="ECO:0000313" key="10">
    <source>
        <dbReference type="Proteomes" id="UP000198773"/>
    </source>
</evidence>
<dbReference type="GO" id="GO:0016787">
    <property type="term" value="F:hydrolase activity"/>
    <property type="evidence" value="ECO:0007669"/>
    <property type="project" value="UniProtKB-KW"/>
</dbReference>
<dbReference type="CDD" id="cd18746">
    <property type="entry name" value="PIN_VapC4-5_FitB-like"/>
    <property type="match status" value="1"/>
</dbReference>
<evidence type="ECO:0000256" key="1">
    <source>
        <dbReference type="ARBA" id="ARBA00001946"/>
    </source>
</evidence>
<dbReference type="PANTHER" id="PTHR33653:SF1">
    <property type="entry name" value="RIBONUCLEASE VAPC2"/>
    <property type="match status" value="1"/>
</dbReference>
<dbReference type="EMBL" id="FNRM01000002">
    <property type="protein sequence ID" value="SEA29129.1"/>
    <property type="molecule type" value="Genomic_DNA"/>
</dbReference>
<keyword evidence="6" id="KW-0460">Magnesium</keyword>
<dbReference type="AlphaFoldDB" id="A0A1H3ZZ24"/>
<feature type="domain" description="PIN" evidence="8">
    <location>
        <begin position="2"/>
        <end position="123"/>
    </location>
</feature>